<accession>A0ABV9Y0E4</accession>
<dbReference type="PANTHER" id="PTHR33164">
    <property type="entry name" value="TRANSCRIPTIONAL REGULATOR, MARR FAMILY"/>
    <property type="match status" value="1"/>
</dbReference>
<proteinExistence type="predicted"/>
<dbReference type="PRINTS" id="PR00598">
    <property type="entry name" value="HTHMARR"/>
</dbReference>
<feature type="domain" description="HTH marR-type" evidence="2">
    <location>
        <begin position="22"/>
        <end position="156"/>
    </location>
</feature>
<dbReference type="InterPro" id="IPR000835">
    <property type="entry name" value="HTH_MarR-typ"/>
</dbReference>
<dbReference type="Proteomes" id="UP001595833">
    <property type="component" value="Unassembled WGS sequence"/>
</dbReference>
<name>A0ABV9Y0E4_9PSEU</name>
<dbReference type="SMART" id="SM00347">
    <property type="entry name" value="HTH_MARR"/>
    <property type="match status" value="1"/>
</dbReference>
<reference evidence="4" key="1">
    <citation type="journal article" date="2019" name="Int. J. Syst. Evol. Microbiol.">
        <title>The Global Catalogue of Microorganisms (GCM) 10K type strain sequencing project: providing services to taxonomists for standard genome sequencing and annotation.</title>
        <authorList>
            <consortium name="The Broad Institute Genomics Platform"/>
            <consortium name="The Broad Institute Genome Sequencing Center for Infectious Disease"/>
            <person name="Wu L."/>
            <person name="Ma J."/>
        </authorList>
    </citation>
    <scope>NUCLEOTIDE SEQUENCE [LARGE SCALE GENOMIC DNA]</scope>
    <source>
        <strain evidence="4">KCTC 12848</strain>
    </source>
</reference>
<evidence type="ECO:0000259" key="2">
    <source>
        <dbReference type="PROSITE" id="PS50995"/>
    </source>
</evidence>
<dbReference type="PANTHER" id="PTHR33164:SF43">
    <property type="entry name" value="HTH-TYPE TRANSCRIPTIONAL REPRESSOR YETL"/>
    <property type="match status" value="1"/>
</dbReference>
<comment type="caution">
    <text evidence="3">The sequence shown here is derived from an EMBL/GenBank/DDBJ whole genome shotgun (WGS) entry which is preliminary data.</text>
</comment>
<dbReference type="InterPro" id="IPR039422">
    <property type="entry name" value="MarR/SlyA-like"/>
</dbReference>
<dbReference type="RefSeq" id="WP_344039658.1">
    <property type="nucleotide sequence ID" value="NZ_BAAAKE010000017.1"/>
</dbReference>
<dbReference type="EMBL" id="JBHSJB010000018">
    <property type="protein sequence ID" value="MFC5056040.1"/>
    <property type="molecule type" value="Genomic_DNA"/>
</dbReference>
<feature type="region of interest" description="Disordered" evidence="1">
    <location>
        <begin position="1"/>
        <end position="20"/>
    </location>
</feature>
<gene>
    <name evidence="3" type="ORF">ACFPFM_20070</name>
</gene>
<keyword evidence="4" id="KW-1185">Reference proteome</keyword>
<sequence>MGRGDEREVSHQPDQVRADVGSWPTGRLLSVAARVVESRFDEVLNELGLTHAGLIVLHHLADGPLAQRELAALCRVTDQTMSRTIDRLDRSGHVTRCPDTRDRRRTLVEITPAGRDVLAVARREEQESESLLGAVEDYDHFRRQLITLIAAATRTR</sequence>
<evidence type="ECO:0000313" key="3">
    <source>
        <dbReference type="EMBL" id="MFC5056040.1"/>
    </source>
</evidence>
<dbReference type="PROSITE" id="PS50995">
    <property type="entry name" value="HTH_MARR_2"/>
    <property type="match status" value="1"/>
</dbReference>
<organism evidence="3 4">
    <name type="scientific">Saccharothrix xinjiangensis</name>
    <dbReference type="NCBI Taxonomy" id="204798"/>
    <lineage>
        <taxon>Bacteria</taxon>
        <taxon>Bacillati</taxon>
        <taxon>Actinomycetota</taxon>
        <taxon>Actinomycetes</taxon>
        <taxon>Pseudonocardiales</taxon>
        <taxon>Pseudonocardiaceae</taxon>
        <taxon>Saccharothrix</taxon>
    </lineage>
</organism>
<dbReference type="Gene3D" id="1.10.10.10">
    <property type="entry name" value="Winged helix-like DNA-binding domain superfamily/Winged helix DNA-binding domain"/>
    <property type="match status" value="1"/>
</dbReference>
<dbReference type="InterPro" id="IPR036390">
    <property type="entry name" value="WH_DNA-bd_sf"/>
</dbReference>
<evidence type="ECO:0000313" key="4">
    <source>
        <dbReference type="Proteomes" id="UP001595833"/>
    </source>
</evidence>
<evidence type="ECO:0000256" key="1">
    <source>
        <dbReference type="SAM" id="MobiDB-lite"/>
    </source>
</evidence>
<feature type="compositionally biased region" description="Basic and acidic residues" evidence="1">
    <location>
        <begin position="1"/>
        <end position="17"/>
    </location>
</feature>
<dbReference type="SUPFAM" id="SSF46785">
    <property type="entry name" value="Winged helix' DNA-binding domain"/>
    <property type="match status" value="1"/>
</dbReference>
<dbReference type="Pfam" id="PF12802">
    <property type="entry name" value="MarR_2"/>
    <property type="match status" value="1"/>
</dbReference>
<dbReference type="InterPro" id="IPR036388">
    <property type="entry name" value="WH-like_DNA-bd_sf"/>
</dbReference>
<protein>
    <submittedName>
        <fullName evidence="3">MarR family winged helix-turn-helix transcriptional regulator</fullName>
    </submittedName>
</protein>